<feature type="domain" description="DUF6535" evidence="3">
    <location>
        <begin position="55"/>
        <end position="231"/>
    </location>
</feature>
<keyword evidence="2" id="KW-1133">Transmembrane helix</keyword>
<accession>A0ABR1JK60</accession>
<keyword evidence="2" id="KW-0812">Transmembrane</keyword>
<organism evidence="4 5">
    <name type="scientific">Marasmiellus scandens</name>
    <dbReference type="NCBI Taxonomy" id="2682957"/>
    <lineage>
        <taxon>Eukaryota</taxon>
        <taxon>Fungi</taxon>
        <taxon>Dikarya</taxon>
        <taxon>Basidiomycota</taxon>
        <taxon>Agaricomycotina</taxon>
        <taxon>Agaricomycetes</taxon>
        <taxon>Agaricomycetidae</taxon>
        <taxon>Agaricales</taxon>
        <taxon>Marasmiineae</taxon>
        <taxon>Omphalotaceae</taxon>
        <taxon>Marasmiellus</taxon>
    </lineage>
</organism>
<feature type="transmembrane region" description="Helical" evidence="2">
    <location>
        <begin position="239"/>
        <end position="261"/>
    </location>
</feature>
<keyword evidence="2" id="KW-0472">Membrane</keyword>
<proteinExistence type="predicted"/>
<sequence length="624" mass="70021">MSGALQKGVRGALQVVRPRSVISHPEIGEDRSKDKTKESAPDRFNADEDACSKLWAVYVGEAEKYDGELVSGWKDDMSDLVVFSSLYSAVLTAFIIESYQTLQQDPADLTVDLLTQIAMQLVAASNGTAVTFQPPDEFQPDPSSVACNLLWFLALALALTCSLLAIFVQQWTRDFKHKTSLRPSPVLRAKIFMFSYFGMRKFGMHAVIDLIPFLLHLSLILFFIGLVEFLAPVNGAVKYLMACFLGVFGLVYLLFTFLPIIRLDAPFRTPLSNIFWSSGNAFGRWLQRLHGLRVDENFNLTESALEKSYNDDADGHDQKAMTFTIKSLTDDSELLPFIEALPDAINGSGVFRHSNVSLLAPSIMSSNPSLNIIAHITAFTDNPSAWLDEKLGIRCLTAYPQAVWSLAQTFTESIPIAAFDLTKVWFPEAIANKLLDIESITEAAQNHSATSALALVRSTQIRSLQSRFALIESKLSDLSLERGDDRDVMMDLCRDVTSFDWNEKILDTFSRFHASLQSRATGDSYKNVLKELDSREWANAQIYALGEFLTHSIGIKNHYMLFETYNYLSQAVADSLKNVELFVWDDNLAGSLCKPIQQIANLQYQDSLSDQLFILTLRHFHWDK</sequence>
<comment type="caution">
    <text evidence="4">The sequence shown here is derived from an EMBL/GenBank/DDBJ whole genome shotgun (WGS) entry which is preliminary data.</text>
</comment>
<evidence type="ECO:0000259" key="3">
    <source>
        <dbReference type="Pfam" id="PF20153"/>
    </source>
</evidence>
<feature type="compositionally biased region" description="Basic and acidic residues" evidence="1">
    <location>
        <begin position="26"/>
        <end position="43"/>
    </location>
</feature>
<evidence type="ECO:0000313" key="5">
    <source>
        <dbReference type="Proteomes" id="UP001498398"/>
    </source>
</evidence>
<feature type="region of interest" description="Disordered" evidence="1">
    <location>
        <begin position="24"/>
        <end position="43"/>
    </location>
</feature>
<keyword evidence="5" id="KW-1185">Reference proteome</keyword>
<evidence type="ECO:0000313" key="4">
    <source>
        <dbReference type="EMBL" id="KAK7462958.1"/>
    </source>
</evidence>
<dbReference type="Proteomes" id="UP001498398">
    <property type="component" value="Unassembled WGS sequence"/>
</dbReference>
<evidence type="ECO:0000256" key="2">
    <source>
        <dbReference type="SAM" id="Phobius"/>
    </source>
</evidence>
<evidence type="ECO:0000256" key="1">
    <source>
        <dbReference type="SAM" id="MobiDB-lite"/>
    </source>
</evidence>
<reference evidence="4 5" key="1">
    <citation type="submission" date="2024-01" db="EMBL/GenBank/DDBJ databases">
        <title>A draft genome for the cacao thread blight pathogen Marasmiellus scandens.</title>
        <authorList>
            <person name="Baruah I.K."/>
            <person name="Leung J."/>
            <person name="Bukari Y."/>
            <person name="Amoako-Attah I."/>
            <person name="Meinhardt L.W."/>
            <person name="Bailey B.A."/>
            <person name="Cohen S.P."/>
        </authorList>
    </citation>
    <scope>NUCLEOTIDE SEQUENCE [LARGE SCALE GENOMIC DNA]</scope>
    <source>
        <strain evidence="4 5">GH-19</strain>
    </source>
</reference>
<dbReference type="Pfam" id="PF20153">
    <property type="entry name" value="DUF6535"/>
    <property type="match status" value="1"/>
</dbReference>
<dbReference type="EMBL" id="JBANRG010000010">
    <property type="protein sequence ID" value="KAK7462958.1"/>
    <property type="molecule type" value="Genomic_DNA"/>
</dbReference>
<name>A0ABR1JK60_9AGAR</name>
<dbReference type="InterPro" id="IPR045338">
    <property type="entry name" value="DUF6535"/>
</dbReference>
<protein>
    <recommendedName>
        <fullName evidence="3">DUF6535 domain-containing protein</fullName>
    </recommendedName>
</protein>
<feature type="transmembrane region" description="Helical" evidence="2">
    <location>
        <begin position="149"/>
        <end position="168"/>
    </location>
</feature>
<gene>
    <name evidence="4" type="ORF">VKT23_007539</name>
</gene>
<feature type="transmembrane region" description="Helical" evidence="2">
    <location>
        <begin position="206"/>
        <end position="227"/>
    </location>
</feature>